<dbReference type="RefSeq" id="WP_144257069.1">
    <property type="nucleotide sequence ID" value="NZ_VJZT01000013.1"/>
</dbReference>
<feature type="transmembrane region" description="Helical" evidence="1">
    <location>
        <begin position="12"/>
        <end position="30"/>
    </location>
</feature>
<name>A0A553DXT6_9FLAO</name>
<keyword evidence="1" id="KW-0472">Membrane</keyword>
<accession>A0A553DXT6</accession>
<feature type="transmembrane region" description="Helical" evidence="1">
    <location>
        <begin position="42"/>
        <end position="63"/>
    </location>
</feature>
<evidence type="ECO:0000256" key="1">
    <source>
        <dbReference type="SAM" id="Phobius"/>
    </source>
</evidence>
<evidence type="ECO:0000313" key="3">
    <source>
        <dbReference type="Proteomes" id="UP000316371"/>
    </source>
</evidence>
<dbReference type="OrthoDB" id="10003115at2"/>
<organism evidence="2 3">
    <name type="scientific">Flavobacterium restrictum</name>
    <dbReference type="NCBI Taxonomy" id="2594428"/>
    <lineage>
        <taxon>Bacteria</taxon>
        <taxon>Pseudomonadati</taxon>
        <taxon>Bacteroidota</taxon>
        <taxon>Flavobacteriia</taxon>
        <taxon>Flavobacteriales</taxon>
        <taxon>Flavobacteriaceae</taxon>
        <taxon>Flavobacterium</taxon>
    </lineage>
</organism>
<comment type="caution">
    <text evidence="2">The sequence shown here is derived from an EMBL/GenBank/DDBJ whole genome shotgun (WGS) entry which is preliminary data.</text>
</comment>
<keyword evidence="1" id="KW-0812">Transmembrane</keyword>
<gene>
    <name evidence="2" type="ORF">FNW21_12395</name>
</gene>
<protein>
    <submittedName>
        <fullName evidence="2">Uncharacterized protein</fullName>
    </submittedName>
</protein>
<sequence>MPKKTILNSEEIIHPIFYLLFIGIFNYGLFECIPIDFQYLKMTLFLVTLYLINQFFKISKIVFIKNSEIKKGIYFSPFGFIHLEDTIATNRITEVKLFQDNENYYEIIAVAVGRKPFMICKLANKIPATIELHRIQSIIEKNPILK</sequence>
<keyword evidence="3" id="KW-1185">Reference proteome</keyword>
<dbReference type="AlphaFoldDB" id="A0A553DXT6"/>
<dbReference type="EMBL" id="VJZT01000013">
    <property type="protein sequence ID" value="TRX37577.1"/>
    <property type="molecule type" value="Genomic_DNA"/>
</dbReference>
<proteinExistence type="predicted"/>
<dbReference type="Proteomes" id="UP000316371">
    <property type="component" value="Unassembled WGS sequence"/>
</dbReference>
<evidence type="ECO:0000313" key="2">
    <source>
        <dbReference type="EMBL" id="TRX37577.1"/>
    </source>
</evidence>
<reference evidence="2 3" key="1">
    <citation type="submission" date="2019-07" db="EMBL/GenBank/DDBJ databases">
        <title>Novel species of Flavobacterium.</title>
        <authorList>
            <person name="Liu Q."/>
            <person name="Xin Y.-H."/>
        </authorList>
    </citation>
    <scope>NUCLEOTIDE SEQUENCE [LARGE SCALE GENOMIC DNA]</scope>
    <source>
        <strain evidence="2 3">LB1R34</strain>
    </source>
</reference>
<keyword evidence="1" id="KW-1133">Transmembrane helix</keyword>